<reference evidence="2 3" key="1">
    <citation type="submission" date="2017-06" db="EMBL/GenBank/DDBJ databases">
        <title>Azoarcus.</title>
        <authorList>
            <person name="Woo J.-H."/>
            <person name="Kim H.-S."/>
        </authorList>
    </citation>
    <scope>NUCLEOTIDE SEQUENCE [LARGE SCALE GENOMIC DNA]</scope>
    <source>
        <strain evidence="2 3">TSPY31</strain>
    </source>
</reference>
<protein>
    <recommendedName>
        <fullName evidence="4">DUF4124 domain-containing protein</fullName>
    </recommendedName>
</protein>
<dbReference type="RefSeq" id="WP_108950940.1">
    <property type="nucleotide sequence ID" value="NZ_CP022187.1"/>
</dbReference>
<name>A0A2U8GUI1_9RHOO</name>
<organism evidence="2 3">
    <name type="scientific">Parazoarcus communis</name>
    <dbReference type="NCBI Taxonomy" id="41977"/>
    <lineage>
        <taxon>Bacteria</taxon>
        <taxon>Pseudomonadati</taxon>
        <taxon>Pseudomonadota</taxon>
        <taxon>Betaproteobacteria</taxon>
        <taxon>Rhodocyclales</taxon>
        <taxon>Zoogloeaceae</taxon>
        <taxon>Parazoarcus</taxon>
    </lineage>
</organism>
<dbReference type="KEGG" id="acom:CEW83_20055"/>
<dbReference type="AlphaFoldDB" id="A0A2U8GUI1"/>
<accession>A0A2U8GUI1</accession>
<sequence>MASARLVELVLLTALAAPLAAAAQGRTIYCCDVGGSPVCGDILPAACYGRGYRELSTSGTLRRYVPPPLTSEEIAERDEDARRRKEAEAAALKQRRLDQALLETYPSVKAIADRRDRALADMDRTIADLRVREKALIARKARFAQEAESYRGQNVPPDLAEDQRNVDGEIAAQRSIIDAKLRERESLRLRFEEDRRRYLELTAPASRPR</sequence>
<feature type="chain" id="PRO_5015835677" description="DUF4124 domain-containing protein" evidence="1">
    <location>
        <begin position="23"/>
        <end position="209"/>
    </location>
</feature>
<evidence type="ECO:0000313" key="2">
    <source>
        <dbReference type="EMBL" id="AWI77241.1"/>
    </source>
</evidence>
<gene>
    <name evidence="2" type="ORF">CEW83_20055</name>
</gene>
<dbReference type="EMBL" id="CP022187">
    <property type="protein sequence ID" value="AWI77241.1"/>
    <property type="molecule type" value="Genomic_DNA"/>
</dbReference>
<keyword evidence="1" id="KW-0732">Signal</keyword>
<evidence type="ECO:0000256" key="1">
    <source>
        <dbReference type="SAM" id="SignalP"/>
    </source>
</evidence>
<keyword evidence="3" id="KW-1185">Reference proteome</keyword>
<evidence type="ECO:0008006" key="4">
    <source>
        <dbReference type="Google" id="ProtNLM"/>
    </source>
</evidence>
<feature type="signal peptide" evidence="1">
    <location>
        <begin position="1"/>
        <end position="22"/>
    </location>
</feature>
<evidence type="ECO:0000313" key="3">
    <source>
        <dbReference type="Proteomes" id="UP000244930"/>
    </source>
</evidence>
<dbReference type="Proteomes" id="UP000244930">
    <property type="component" value="Chromosome"/>
</dbReference>
<proteinExistence type="predicted"/>